<evidence type="ECO:0000313" key="2">
    <source>
        <dbReference type="Proteomes" id="UP000807785"/>
    </source>
</evidence>
<proteinExistence type="predicted"/>
<reference evidence="1" key="1">
    <citation type="submission" date="2020-10" db="EMBL/GenBank/DDBJ databases">
        <title>Connecting structure to function with the recovery of over 1000 high-quality activated sludge metagenome-assembled genomes encoding full-length rRNA genes using long-read sequencing.</title>
        <authorList>
            <person name="Singleton C.M."/>
            <person name="Petriglieri F."/>
            <person name="Kristensen J.M."/>
            <person name="Kirkegaard R.H."/>
            <person name="Michaelsen T.Y."/>
            <person name="Andersen M.H."/>
            <person name="Karst S.M."/>
            <person name="Dueholm M.S."/>
            <person name="Nielsen P.H."/>
            <person name="Albertsen M."/>
        </authorList>
    </citation>
    <scope>NUCLEOTIDE SEQUENCE</scope>
    <source>
        <strain evidence="1">Bjer_18-Q3-R1-45_BAT3C.347</strain>
    </source>
</reference>
<accession>A0A9D7EA94</accession>
<gene>
    <name evidence="1" type="ORF">IPH26_22980</name>
</gene>
<comment type="caution">
    <text evidence="1">The sequence shown here is derived from an EMBL/GenBank/DDBJ whole genome shotgun (WGS) entry which is preliminary data.</text>
</comment>
<name>A0A9D7EA94_9PROT</name>
<dbReference type="Proteomes" id="UP000807785">
    <property type="component" value="Unassembled WGS sequence"/>
</dbReference>
<sequence length="64" mass="6974">MRLAGPQILVYAARVLTGLLARWNDHRAVLDATDFLDQLTVSTDGGTAPVMMRTAWPGLMSPAY</sequence>
<dbReference type="AlphaFoldDB" id="A0A9D7EA94"/>
<organism evidence="1 2">
    <name type="scientific">Candidatus Methylophosphatis roskildensis</name>
    <dbReference type="NCBI Taxonomy" id="2899263"/>
    <lineage>
        <taxon>Bacteria</taxon>
        <taxon>Pseudomonadati</taxon>
        <taxon>Pseudomonadota</taxon>
        <taxon>Betaproteobacteria</taxon>
        <taxon>Nitrosomonadales</taxon>
        <taxon>Sterolibacteriaceae</taxon>
        <taxon>Candidatus Methylophosphatis</taxon>
    </lineage>
</organism>
<dbReference type="EMBL" id="JADJEV010000005">
    <property type="protein sequence ID" value="MBK6975680.1"/>
    <property type="molecule type" value="Genomic_DNA"/>
</dbReference>
<protein>
    <submittedName>
        <fullName evidence="1">Uncharacterized protein</fullName>
    </submittedName>
</protein>
<evidence type="ECO:0000313" key="1">
    <source>
        <dbReference type="EMBL" id="MBK6975680.1"/>
    </source>
</evidence>